<dbReference type="InterPro" id="IPR044974">
    <property type="entry name" value="Disease_R_plants"/>
</dbReference>
<feature type="domain" description="Disease resistance protein Roq1-like winged-helix" evidence="3">
    <location>
        <begin position="159"/>
        <end position="209"/>
    </location>
</feature>
<keyword evidence="2" id="KW-0677">Repeat</keyword>
<dbReference type="Pfam" id="PF23282">
    <property type="entry name" value="WHD_ROQ1"/>
    <property type="match status" value="1"/>
</dbReference>
<organism evidence="4 5">
    <name type="scientific">Rhamnella rubrinervis</name>
    <dbReference type="NCBI Taxonomy" id="2594499"/>
    <lineage>
        <taxon>Eukaryota</taxon>
        <taxon>Viridiplantae</taxon>
        <taxon>Streptophyta</taxon>
        <taxon>Embryophyta</taxon>
        <taxon>Tracheophyta</taxon>
        <taxon>Spermatophyta</taxon>
        <taxon>Magnoliopsida</taxon>
        <taxon>eudicotyledons</taxon>
        <taxon>Gunneridae</taxon>
        <taxon>Pentapetalae</taxon>
        <taxon>rosids</taxon>
        <taxon>fabids</taxon>
        <taxon>Rosales</taxon>
        <taxon>Rhamnaceae</taxon>
        <taxon>rhamnoid group</taxon>
        <taxon>Rhamneae</taxon>
        <taxon>Rhamnella</taxon>
    </lineage>
</organism>
<dbReference type="InterPro" id="IPR011713">
    <property type="entry name" value="Leu-rich_rpt_3"/>
</dbReference>
<dbReference type="PANTHER" id="PTHR11017:SF573">
    <property type="entry name" value="ADP-RIBOSYL CYCLASE_CYCLIC ADP-RIBOSE HYDROLASE"/>
    <property type="match status" value="1"/>
</dbReference>
<gene>
    <name evidence="4" type="ORF">FNV43_RR27106</name>
</gene>
<dbReference type="PANTHER" id="PTHR11017">
    <property type="entry name" value="LEUCINE-RICH REPEAT-CONTAINING PROTEIN"/>
    <property type="match status" value="1"/>
</dbReference>
<evidence type="ECO:0000313" key="4">
    <source>
        <dbReference type="EMBL" id="KAF3432366.1"/>
    </source>
</evidence>
<dbReference type="GO" id="GO:0043531">
    <property type="term" value="F:ADP binding"/>
    <property type="evidence" value="ECO:0007669"/>
    <property type="project" value="InterPro"/>
</dbReference>
<sequence>MVGMASHMKKMDSILGIGSFDVRIIGIWGMADDVDKLEQIEDLIGQSKQQQRWLGGGSRVIVTTRNIHLLQKHGDNNIYTYEVGKLTDDEALEFFSHRAFDENGLLDEYKELSMNLVDYADGHPFTLEILGAFLYKTVHEWSIIFSELKEYPDGEDQYRVKRIFGGCGYHSTIGVNMLKEKCLITIVGDKLWMHDLLQEFGHDIVRQQSTNMLGQRSRLWYHEDACDVLENNKGTEAIQGIFHCPPENEKELHLNVDPFSRMKKLRLLKINNMYFSECGYLSNELCLLEWHKYPLSYMPSSFQPERLVELNVTNSCIERLWKETNTAVHNLTNSQKTWGDWSS</sequence>
<reference evidence="4" key="1">
    <citation type="submission" date="2020-03" db="EMBL/GenBank/DDBJ databases">
        <title>A high-quality chromosome-level genome assembly of a woody plant with both climbing and erect habits, Rhamnella rubrinervis.</title>
        <authorList>
            <person name="Lu Z."/>
            <person name="Yang Y."/>
            <person name="Zhu X."/>
            <person name="Sun Y."/>
        </authorList>
    </citation>
    <scope>NUCLEOTIDE SEQUENCE</scope>
    <source>
        <strain evidence="4">BYM</strain>
        <tissue evidence="4">Leaf</tissue>
    </source>
</reference>
<evidence type="ECO:0000259" key="3">
    <source>
        <dbReference type="Pfam" id="PF23282"/>
    </source>
</evidence>
<dbReference type="InterPro" id="IPR042197">
    <property type="entry name" value="Apaf_helical"/>
</dbReference>
<name>A0A8K0DL17_9ROSA</name>
<dbReference type="AlphaFoldDB" id="A0A8K0DL17"/>
<proteinExistence type="predicted"/>
<dbReference type="InterPro" id="IPR027417">
    <property type="entry name" value="P-loop_NTPase"/>
</dbReference>
<dbReference type="OrthoDB" id="1654415at2759"/>
<dbReference type="InterPro" id="IPR036390">
    <property type="entry name" value="WH_DNA-bd_sf"/>
</dbReference>
<evidence type="ECO:0000256" key="2">
    <source>
        <dbReference type="ARBA" id="ARBA00022737"/>
    </source>
</evidence>
<keyword evidence="5" id="KW-1185">Reference proteome</keyword>
<keyword evidence="1" id="KW-0433">Leucine-rich repeat</keyword>
<dbReference type="EMBL" id="VOIH02000012">
    <property type="protein sequence ID" value="KAF3432366.1"/>
    <property type="molecule type" value="Genomic_DNA"/>
</dbReference>
<dbReference type="SUPFAM" id="SSF52540">
    <property type="entry name" value="P-loop containing nucleoside triphosphate hydrolases"/>
    <property type="match status" value="1"/>
</dbReference>
<accession>A0A8K0DL17</accession>
<protein>
    <recommendedName>
        <fullName evidence="3">Disease resistance protein Roq1-like winged-helix domain-containing protein</fullName>
    </recommendedName>
</protein>
<dbReference type="SUPFAM" id="SSF46785">
    <property type="entry name" value="Winged helix' DNA-binding domain"/>
    <property type="match status" value="1"/>
</dbReference>
<comment type="caution">
    <text evidence="4">The sequence shown here is derived from an EMBL/GenBank/DDBJ whole genome shotgun (WGS) entry which is preliminary data.</text>
</comment>
<dbReference type="GO" id="GO:0006952">
    <property type="term" value="P:defense response"/>
    <property type="evidence" value="ECO:0007669"/>
    <property type="project" value="InterPro"/>
</dbReference>
<dbReference type="Pfam" id="PF07725">
    <property type="entry name" value="LRR_3"/>
    <property type="match status" value="1"/>
</dbReference>
<dbReference type="Gene3D" id="1.10.8.430">
    <property type="entry name" value="Helical domain of apoptotic protease-activating factors"/>
    <property type="match status" value="1"/>
</dbReference>
<dbReference type="Proteomes" id="UP000796880">
    <property type="component" value="Unassembled WGS sequence"/>
</dbReference>
<evidence type="ECO:0000256" key="1">
    <source>
        <dbReference type="ARBA" id="ARBA00022614"/>
    </source>
</evidence>
<dbReference type="InterPro" id="IPR058192">
    <property type="entry name" value="WHD_ROQ1-like"/>
</dbReference>
<evidence type="ECO:0000313" key="5">
    <source>
        <dbReference type="Proteomes" id="UP000796880"/>
    </source>
</evidence>